<evidence type="ECO:0000313" key="2">
    <source>
        <dbReference type="EMBL" id="CAG9829130.1"/>
    </source>
</evidence>
<proteinExistence type="predicted"/>
<evidence type="ECO:0000256" key="1">
    <source>
        <dbReference type="SAM" id="MobiDB-lite"/>
    </source>
</evidence>
<sequence length="205" mass="22792">MPSRGRLFVDMALQKHENKNINKDSSNISSVQSIPLHDTTNSLEFNSSESNQYSRQHDKPSFMPGNENLLPENSIYLNETPTISNENTNNHLCLPSTSNIVNMDQRKNYYISPIRNNESDIDDSDANPNFDVSPDKLFSNRLNPTTNNSSSSRSSSSSTSSDSSDSASESTVSNIGDNGEKKGKKVRKPENWKTNVAKQLRNSVS</sequence>
<dbReference type="Proteomes" id="UP001153709">
    <property type="component" value="Chromosome 2"/>
</dbReference>
<feature type="compositionally biased region" description="Polar residues" evidence="1">
    <location>
        <begin position="192"/>
        <end position="205"/>
    </location>
</feature>
<dbReference type="EMBL" id="OU898277">
    <property type="protein sequence ID" value="CAG9829130.1"/>
    <property type="molecule type" value="Genomic_DNA"/>
</dbReference>
<organism evidence="2 3">
    <name type="scientific">Diabrotica balteata</name>
    <name type="common">Banded cucumber beetle</name>
    <dbReference type="NCBI Taxonomy" id="107213"/>
    <lineage>
        <taxon>Eukaryota</taxon>
        <taxon>Metazoa</taxon>
        <taxon>Ecdysozoa</taxon>
        <taxon>Arthropoda</taxon>
        <taxon>Hexapoda</taxon>
        <taxon>Insecta</taxon>
        <taxon>Pterygota</taxon>
        <taxon>Neoptera</taxon>
        <taxon>Endopterygota</taxon>
        <taxon>Coleoptera</taxon>
        <taxon>Polyphaga</taxon>
        <taxon>Cucujiformia</taxon>
        <taxon>Chrysomeloidea</taxon>
        <taxon>Chrysomelidae</taxon>
        <taxon>Galerucinae</taxon>
        <taxon>Diabroticina</taxon>
        <taxon>Diabroticites</taxon>
        <taxon>Diabrotica</taxon>
    </lineage>
</organism>
<feature type="region of interest" description="Disordered" evidence="1">
    <location>
        <begin position="115"/>
        <end position="205"/>
    </location>
</feature>
<name>A0A9N9SR79_DIABA</name>
<reference evidence="2" key="1">
    <citation type="submission" date="2022-01" db="EMBL/GenBank/DDBJ databases">
        <authorList>
            <person name="King R."/>
        </authorList>
    </citation>
    <scope>NUCLEOTIDE SEQUENCE</scope>
</reference>
<dbReference type="AlphaFoldDB" id="A0A9N9SR79"/>
<gene>
    <name evidence="2" type="ORF">DIABBA_LOCUS2984</name>
</gene>
<accession>A0A9N9SR79</accession>
<protein>
    <submittedName>
        <fullName evidence="2">Uncharacterized protein</fullName>
    </submittedName>
</protein>
<feature type="compositionally biased region" description="Low complexity" evidence="1">
    <location>
        <begin position="139"/>
        <end position="174"/>
    </location>
</feature>
<evidence type="ECO:0000313" key="3">
    <source>
        <dbReference type="Proteomes" id="UP001153709"/>
    </source>
</evidence>
<keyword evidence="3" id="KW-1185">Reference proteome</keyword>